<evidence type="ECO:0000313" key="3">
    <source>
        <dbReference type="Proteomes" id="UP001549076"/>
    </source>
</evidence>
<keyword evidence="2" id="KW-0418">Kinase</keyword>
<protein>
    <submittedName>
        <fullName evidence="2">Ser/Thr protein kinase RdoA (MazF antagonist)</fullName>
    </submittedName>
</protein>
<dbReference type="SUPFAM" id="SSF56112">
    <property type="entry name" value="Protein kinase-like (PK-like)"/>
    <property type="match status" value="2"/>
</dbReference>
<dbReference type="InterPro" id="IPR051678">
    <property type="entry name" value="AGP_Transferase"/>
</dbReference>
<dbReference type="InterPro" id="IPR002575">
    <property type="entry name" value="Aminoglycoside_PTrfase"/>
</dbReference>
<sequence>MSLNDADLDLIARDPALPGLKLALDGDALRARLEGGPLVARYLRYKPGETCTAHFDDGGAGLTLRAVTAERYAIYRGRAAWHRPDVRYFDDLCAVVLPGTLDRRVKAARHLLDREKAPALLAALIGPGNDRLSLLKHKPGRRLVLRVDRDGRPYALLKAVPPGDFEALMLSARRAGAAVLGADPGQGIVVQGWIAGTAADPHHTAPEDFARIGVALAAVHRETADGPPRRHPCFEALEALAWLLPDLASEARALSRGLARGLAEEAANTLCHGDFSADQVILNGSGLRFIDWDRAGPGPAQLDLGSFLARLDADRLLDGLPAARAESLGRAFLRGYGAIDAGLYHAAALAALVCEPFRDRRADWPRACAGLLRLAARLAGGEGALARALDREGMARAIAAAWGRPVTLDPPELLRDRPGRRALIAYRGITSEGAFETYGKLRVKGLDSRTPDLYRRLAAALPGDVGVPDVMGILPEARIWLQARVCGHLLADLLDSPDTAPLRAAGRALARLHGVGLDPIGEVAEWTMRDELTVMRDAFARAAAARPEFGQSLAALDAMLTEQAEALPPGRRNGIHRDFYPDQVIVAPDKTWLLDLDLFAIGDPAIDIANFIAHLREHALRNGLEDKLRAHEDAFLAGYTRIAPLPDAARLDVLIRVSLARHVWISQRVAGRSHVTGRVISLLLA</sequence>
<dbReference type="GO" id="GO:0016301">
    <property type="term" value="F:kinase activity"/>
    <property type="evidence" value="ECO:0007669"/>
    <property type="project" value="UniProtKB-KW"/>
</dbReference>
<dbReference type="Proteomes" id="UP001549076">
    <property type="component" value="Unassembled WGS sequence"/>
</dbReference>
<dbReference type="RefSeq" id="WP_354198535.1">
    <property type="nucleotide sequence ID" value="NZ_JBEPML010000020.1"/>
</dbReference>
<evidence type="ECO:0000313" key="2">
    <source>
        <dbReference type="EMBL" id="MET3794096.1"/>
    </source>
</evidence>
<organism evidence="2 3">
    <name type="scientific">Aquamicrobium terrae</name>
    <dbReference type="NCBI Taxonomy" id="1324945"/>
    <lineage>
        <taxon>Bacteria</taxon>
        <taxon>Pseudomonadati</taxon>
        <taxon>Pseudomonadota</taxon>
        <taxon>Alphaproteobacteria</taxon>
        <taxon>Hyphomicrobiales</taxon>
        <taxon>Phyllobacteriaceae</taxon>
        <taxon>Aquamicrobium</taxon>
    </lineage>
</organism>
<dbReference type="InterPro" id="IPR011009">
    <property type="entry name" value="Kinase-like_dom_sf"/>
</dbReference>
<proteinExistence type="predicted"/>
<reference evidence="2 3" key="1">
    <citation type="submission" date="2024-06" db="EMBL/GenBank/DDBJ databases">
        <title>Genomic Encyclopedia of Type Strains, Phase IV (KMG-IV): sequencing the most valuable type-strain genomes for metagenomic binning, comparative biology and taxonomic classification.</title>
        <authorList>
            <person name="Goeker M."/>
        </authorList>
    </citation>
    <scope>NUCLEOTIDE SEQUENCE [LARGE SCALE GENOMIC DNA]</scope>
    <source>
        <strain evidence="2 3">DSM 27865</strain>
    </source>
</reference>
<name>A0ABV2N5K0_9HYPH</name>
<dbReference type="EMBL" id="JBEPML010000020">
    <property type="protein sequence ID" value="MET3794096.1"/>
    <property type="molecule type" value="Genomic_DNA"/>
</dbReference>
<dbReference type="Pfam" id="PF01636">
    <property type="entry name" value="APH"/>
    <property type="match status" value="2"/>
</dbReference>
<keyword evidence="3" id="KW-1185">Reference proteome</keyword>
<feature type="domain" description="Aminoglycoside phosphotransferase" evidence="1">
    <location>
        <begin position="453"/>
        <end position="645"/>
    </location>
</feature>
<keyword evidence="2" id="KW-0808">Transferase</keyword>
<comment type="caution">
    <text evidence="2">The sequence shown here is derived from an EMBL/GenBank/DDBJ whole genome shotgun (WGS) entry which is preliminary data.</text>
</comment>
<dbReference type="PANTHER" id="PTHR21310">
    <property type="entry name" value="AMINOGLYCOSIDE PHOSPHOTRANSFERASE-RELATED-RELATED"/>
    <property type="match status" value="1"/>
</dbReference>
<evidence type="ECO:0000259" key="1">
    <source>
        <dbReference type="Pfam" id="PF01636"/>
    </source>
</evidence>
<accession>A0ABV2N5K0</accession>
<gene>
    <name evidence="2" type="ORF">ABID37_004336</name>
</gene>
<feature type="domain" description="Aminoglycoside phosphotransferase" evidence="1">
    <location>
        <begin position="129"/>
        <end position="337"/>
    </location>
</feature>
<dbReference type="Gene3D" id="3.90.1200.10">
    <property type="match status" value="2"/>
</dbReference>